<proteinExistence type="predicted"/>
<dbReference type="InterPro" id="IPR026444">
    <property type="entry name" value="Secre_tail"/>
</dbReference>
<dbReference type="Pfam" id="PF18962">
    <property type="entry name" value="Por_Secre_tail"/>
    <property type="match status" value="1"/>
</dbReference>
<dbReference type="OrthoDB" id="9811934at2"/>
<dbReference type="PANTHER" id="PTHR42754">
    <property type="entry name" value="ENDOGLUCANASE"/>
    <property type="match status" value="1"/>
</dbReference>
<keyword evidence="1" id="KW-0732">Signal</keyword>
<dbReference type="PATRIC" id="fig|1144316.3.peg.2109"/>
<protein>
    <submittedName>
        <fullName evidence="3">Por secretion system C-terminal sorting domain containing protein</fullName>
    </submittedName>
</protein>
<dbReference type="EMBL" id="AKJY01000034">
    <property type="protein sequence ID" value="EJL72107.1"/>
    <property type="molecule type" value="Genomic_DNA"/>
</dbReference>
<evidence type="ECO:0000313" key="4">
    <source>
        <dbReference type="Proteomes" id="UP000007509"/>
    </source>
</evidence>
<evidence type="ECO:0000313" key="3">
    <source>
        <dbReference type="EMBL" id="EJL72107.1"/>
    </source>
</evidence>
<organism evidence="3 4">
    <name type="scientific">Chryseobacterium populi</name>
    <dbReference type="NCBI Taxonomy" id="1144316"/>
    <lineage>
        <taxon>Bacteria</taxon>
        <taxon>Pseudomonadati</taxon>
        <taxon>Bacteroidota</taxon>
        <taxon>Flavobacteriia</taxon>
        <taxon>Flavobacteriales</taxon>
        <taxon>Weeksellaceae</taxon>
        <taxon>Chryseobacterium group</taxon>
        <taxon>Chryseobacterium</taxon>
    </lineage>
</organism>
<dbReference type="Proteomes" id="UP000007509">
    <property type="component" value="Unassembled WGS sequence"/>
</dbReference>
<sequence length="502" mass="54860">MKNLLFFLIFTLCFSIIHGQSPNIMWQKTLGGTDQDEIFDIEPTSDGGFIIAGYTGSANGDVTANHGLQDMWVIKTDVSGNIQWQKTLGGSALDRASGIRQTNDGGYIVIGYTNSTDGDITINHGMDDLWIVKLSPSGTLQWQKTYGGAYEEGGNNIYQTDDGGYIAIGFAISLNDGFRDMWILKLDDTGNIQWQKTFGNIYDDDGSQIRQTPDGNYIAIGTYSSLPGNTSDFWILKLGPSGNMIWQKMMGGSSRENPYDVQLTNDGGYIMTGYTQSSDGDVTGSHGQGEVWTVKLNSLGNIEWEKTFGGTSSDYGEAIKQTLDGGYIIAGIAQSANGDVTGNHGFHDFWVIKTDASGNIQWQQTLGGSSLDTARDIVQTSDDSYVVIGGTFSTDGNVTGNHGSLDGWIVKLKTEQLSTQENNINNIISLYPNPAKESFYLDNLPGEIIVHITDMSGRKLFTQKYNGKKVSINTNQFINGVYMIQVECQGKTILSDKLIIRK</sequence>
<keyword evidence="4" id="KW-1185">Reference proteome</keyword>
<comment type="caution">
    <text evidence="3">The sequence shown here is derived from an EMBL/GenBank/DDBJ whole genome shotgun (WGS) entry which is preliminary data.</text>
</comment>
<evidence type="ECO:0000256" key="1">
    <source>
        <dbReference type="ARBA" id="ARBA00022729"/>
    </source>
</evidence>
<dbReference type="RefSeq" id="WP_007843341.1">
    <property type="nucleotide sequence ID" value="NZ_AKJY01000034.1"/>
</dbReference>
<dbReference type="NCBIfam" id="TIGR04183">
    <property type="entry name" value="Por_Secre_tail"/>
    <property type="match status" value="1"/>
</dbReference>
<feature type="domain" description="Secretion system C-terminal sorting" evidence="2">
    <location>
        <begin position="430"/>
        <end position="500"/>
    </location>
</feature>
<dbReference type="InterPro" id="IPR011047">
    <property type="entry name" value="Quinoprotein_ADH-like_sf"/>
</dbReference>
<accession>J2T2A5</accession>
<dbReference type="AlphaFoldDB" id="J2T2A5"/>
<name>J2T2A5_9FLAO</name>
<dbReference type="PANTHER" id="PTHR42754:SF1">
    <property type="entry name" value="LIPOPROTEIN"/>
    <property type="match status" value="1"/>
</dbReference>
<gene>
    <name evidence="3" type="ORF">PMI13_02098</name>
</gene>
<dbReference type="SUPFAM" id="SSF50998">
    <property type="entry name" value="Quinoprotein alcohol dehydrogenase-like"/>
    <property type="match status" value="1"/>
</dbReference>
<evidence type="ECO:0000259" key="2">
    <source>
        <dbReference type="Pfam" id="PF18962"/>
    </source>
</evidence>
<reference evidence="3 4" key="1">
    <citation type="journal article" date="2012" name="J. Bacteriol.">
        <title>Twenty-one genome sequences from Pseudomonas species and 19 genome sequences from diverse bacteria isolated from the rhizosphere and endosphere of Populus deltoides.</title>
        <authorList>
            <person name="Brown S.D."/>
            <person name="Utturkar S.M."/>
            <person name="Klingeman D.M."/>
            <person name="Johnson C.M."/>
            <person name="Martin S.L."/>
            <person name="Land M.L."/>
            <person name="Lu T.Y."/>
            <person name="Schadt C.W."/>
            <person name="Doktycz M.J."/>
            <person name="Pelletier D.A."/>
        </authorList>
    </citation>
    <scope>NUCLEOTIDE SEQUENCE [LARGE SCALE GENOMIC DNA]</scope>
    <source>
        <strain evidence="3 4">CF314</strain>
    </source>
</reference>